<keyword evidence="3" id="KW-1185">Reference proteome</keyword>
<sequence>MRLRDTRLLADYMAASDFSQARLARYAGCSRQFIHLLLKGERQTCTVEVAKRIEEGLRVLPGTLFAASMSTETRPTVAARRPVARTA</sequence>
<dbReference type="InterPro" id="IPR001387">
    <property type="entry name" value="Cro/C1-type_HTH"/>
</dbReference>
<dbReference type="Proteomes" id="UP001501612">
    <property type="component" value="Unassembled WGS sequence"/>
</dbReference>
<dbReference type="Gene3D" id="1.10.260.40">
    <property type="entry name" value="lambda repressor-like DNA-binding domains"/>
    <property type="match status" value="1"/>
</dbReference>
<dbReference type="EMBL" id="BAAAMY010000002">
    <property type="protein sequence ID" value="GAA1909134.1"/>
    <property type="molecule type" value="Genomic_DNA"/>
</dbReference>
<name>A0ABP5AE79_9ACTN</name>
<evidence type="ECO:0000313" key="3">
    <source>
        <dbReference type="Proteomes" id="UP001501612"/>
    </source>
</evidence>
<dbReference type="SMART" id="SM00530">
    <property type="entry name" value="HTH_XRE"/>
    <property type="match status" value="1"/>
</dbReference>
<dbReference type="InterPro" id="IPR010982">
    <property type="entry name" value="Lambda_DNA-bd_dom_sf"/>
</dbReference>
<dbReference type="PROSITE" id="PS50943">
    <property type="entry name" value="HTH_CROC1"/>
    <property type="match status" value="1"/>
</dbReference>
<organism evidence="2 3">
    <name type="scientific">Nocardioides lentus</name>
    <dbReference type="NCBI Taxonomy" id="338077"/>
    <lineage>
        <taxon>Bacteria</taxon>
        <taxon>Bacillati</taxon>
        <taxon>Actinomycetota</taxon>
        <taxon>Actinomycetes</taxon>
        <taxon>Propionibacteriales</taxon>
        <taxon>Nocardioidaceae</taxon>
        <taxon>Nocardioides</taxon>
    </lineage>
</organism>
<reference evidence="3" key="1">
    <citation type="journal article" date="2019" name="Int. J. Syst. Evol. Microbiol.">
        <title>The Global Catalogue of Microorganisms (GCM) 10K type strain sequencing project: providing services to taxonomists for standard genome sequencing and annotation.</title>
        <authorList>
            <consortium name="The Broad Institute Genomics Platform"/>
            <consortium name="The Broad Institute Genome Sequencing Center for Infectious Disease"/>
            <person name="Wu L."/>
            <person name="Ma J."/>
        </authorList>
    </citation>
    <scope>NUCLEOTIDE SEQUENCE [LARGE SCALE GENOMIC DNA]</scope>
    <source>
        <strain evidence="3">JCM 14046</strain>
    </source>
</reference>
<dbReference type="SUPFAM" id="SSF47413">
    <property type="entry name" value="lambda repressor-like DNA-binding domains"/>
    <property type="match status" value="1"/>
</dbReference>
<dbReference type="Pfam" id="PF13443">
    <property type="entry name" value="HTH_26"/>
    <property type="match status" value="1"/>
</dbReference>
<accession>A0ABP5AE79</accession>
<evidence type="ECO:0000259" key="1">
    <source>
        <dbReference type="PROSITE" id="PS50943"/>
    </source>
</evidence>
<comment type="caution">
    <text evidence="2">The sequence shown here is derived from an EMBL/GenBank/DDBJ whole genome shotgun (WGS) entry which is preliminary data.</text>
</comment>
<protein>
    <recommendedName>
        <fullName evidence="1">HTH cro/C1-type domain-containing protein</fullName>
    </recommendedName>
</protein>
<feature type="domain" description="HTH cro/C1-type" evidence="1">
    <location>
        <begin position="9"/>
        <end position="64"/>
    </location>
</feature>
<gene>
    <name evidence="2" type="ORF">GCM10009737_07850</name>
</gene>
<proteinExistence type="predicted"/>
<evidence type="ECO:0000313" key="2">
    <source>
        <dbReference type="EMBL" id="GAA1909134.1"/>
    </source>
</evidence>